<protein>
    <submittedName>
        <fullName evidence="2">Phage tail fiber protein</fullName>
    </submittedName>
</protein>
<feature type="domain" description="Phage tail fibre protein N-terminal" evidence="1">
    <location>
        <begin position="9"/>
        <end position="162"/>
    </location>
</feature>
<evidence type="ECO:0000259" key="1">
    <source>
        <dbReference type="Pfam" id="PF12571"/>
    </source>
</evidence>
<sequence>MTQTPENQQQYGSLLTILGENAEQNGKLQNKQITFTHMAIGDANDEYVQPDRKQTALVNELARIPVNSVDVLQPTPDSVPMLKVEAILPDDVNDLVIREFAAVATFDGNAYFHAVGNNARIYVPPPVNNGNVSTPVTLEMIFVITSADPIVEIDPNVVTASREFVLNESLSTSQVDTLTMQLKGRPHELVGKSLKNKTALYIKDSAQDSDFLCSFGTPPESVISHIDLDLMEVSFEDGSKRALSSAMTQKIESAAVFQFINPRINTLVETRSYHSGWAAELSSPKGGALYVIKSPQTPAEAFGDHVCENGNIAKLIATNGEVNAFQFGARYDAVSHDNIQAMFNWCAVHTTKRCRLGNAGRKFHLEKGLMLSGKHNGIDFCCGSDWLHSVTETQESQPTNLLRISNGIYDIGVYADKGSPLTIVEDITLGKLNFSGNAPYSEKTAEYLDDPMLLPVNGGDKDAYTAAMYNWQNWFLDNKFVTGGLGIIASTSESPNYDVEYFRNISIGDVVFKNIARNGVSLTDKCDNITVKSIRSNGSIYHPFSTNISDGNEMDDGVFINATVDLIYAENTATIFDLSSSVKGAQTSHGTIEIKKAIGKKIRLRTKVHGNYDVVKIGDFNSSQRIGGVDGFGAWAGLSFLESAELIIDSYRVDNYSYFEADTHLYCGDKPYPYKVRIGDYDCGGAELNGAISIYVQSANKESSINIDTLNLKGSNPIVTNRSFASVEIGSLDVDITDLSNASALISGGSGDVSIDTIKYNAESPPTATSTLIAQTSDNGMKKPTNISIRTLDMPNLVEDSQGVAFTTISTTADINIGQFRSLGDGSLRAIARMSGVPSASKELGVISSGVILTNTGLKYPIDDATGKLIYGETRFVLGLPALTWWDGENLLYNVNRPSNINDGVPVP</sequence>
<dbReference type="AlphaFoldDB" id="A0A0H3ZUU6"/>
<accession>A0A0H3ZUU6</accession>
<dbReference type="Pfam" id="PF12571">
    <property type="entry name" value="Phage_tail_fib"/>
    <property type="match status" value="1"/>
</dbReference>
<proteinExistence type="predicted"/>
<name>A0A0H3ZUU6_9VIBR</name>
<reference evidence="2" key="1">
    <citation type="journal article" date="2015" name="MBio">
        <title>Eco-Evolutionary Dynamics of Episomes among Ecologically Cohesive Bacterial Populations.</title>
        <authorList>
            <person name="Xue H."/>
            <person name="Cordero O.X."/>
            <person name="Camas F.M."/>
            <person name="Trimble W."/>
            <person name="Meyer F."/>
            <person name="Guglielmini J."/>
            <person name="Rocha E.P."/>
            <person name="Polz M.F."/>
        </authorList>
    </citation>
    <scope>NUCLEOTIDE SEQUENCE</scope>
    <source>
        <strain evidence="2">1F_97</strain>
    </source>
</reference>
<evidence type="ECO:0000313" key="2">
    <source>
        <dbReference type="EMBL" id="AKN37316.1"/>
    </source>
</evidence>
<organism evidence="2">
    <name type="scientific">Vibrio sp. 1F_97</name>
    <dbReference type="NCBI Taxonomy" id="1652827"/>
    <lineage>
        <taxon>Bacteria</taxon>
        <taxon>Pseudomonadati</taxon>
        <taxon>Pseudomonadota</taxon>
        <taxon>Gammaproteobacteria</taxon>
        <taxon>Vibrionales</taxon>
        <taxon>Vibrionaceae</taxon>
        <taxon>Vibrio</taxon>
    </lineage>
</organism>
<dbReference type="InterPro" id="IPR022225">
    <property type="entry name" value="Phage_tail_fibre_N"/>
</dbReference>
<dbReference type="EMBL" id="KP795532">
    <property type="protein sequence ID" value="AKN37316.1"/>
    <property type="molecule type" value="Genomic_DNA"/>
</dbReference>